<keyword evidence="6" id="KW-1185">Reference proteome</keyword>
<gene>
    <name evidence="5" type="ORF">PHLGIDRAFT_106076</name>
</gene>
<feature type="compositionally biased region" description="Polar residues" evidence="3">
    <location>
        <begin position="325"/>
        <end position="345"/>
    </location>
</feature>
<dbReference type="EMBL" id="KN840503">
    <property type="protein sequence ID" value="KIP07129.1"/>
    <property type="molecule type" value="Genomic_DNA"/>
</dbReference>
<dbReference type="STRING" id="745531.A0A0C3NPQ7"/>
<feature type="compositionally biased region" description="Acidic residues" evidence="3">
    <location>
        <begin position="134"/>
        <end position="144"/>
    </location>
</feature>
<dbReference type="PANTHER" id="PTHR23138">
    <property type="entry name" value="RAN BINDING PROTEIN"/>
    <property type="match status" value="1"/>
</dbReference>
<sequence>METQDNSVEGNMQDVESTEQSAATPPEASEEVRISRKREREVSLEPGTPQAASIDVETGHPDTKDRRTPAKKNRVSAQLDATEEEEEGGDNALGLVPEVSGSPRTENKIRQISQGVEDITWQNMAKGASPAPEKEDDQQEDMDTEHDQNPQHDAQEDSLDVPILLRTENQLDDAEEDEHTGATDPAETPTSVLPEDPIPVHGNIVSEPRDAPKELSPTSSAEESSSLSRRSSNESMDQDKTLKRKLADRSISDRKLPEDALIEKDDTKPAAPMKRPREEPDADENPRETKRPTPPPDEEKETDKECESSSAPPSATPSLAPSEAQSKVSTPTLTHDSLPATSGVSTPKPGGFMAYASTSSPFANVKGPSIFSSKPSLWGTASTSAVPMTISSPTPVLGSSAVPGSPPRELSLKRTGFEAFASSSSPFASAAKRPKSPTPTVFGNRSKSPVRHHSPARVNAFSVYATGGAHAFATPVPKRSGSGSPAPGESSGEAGPSALNPLSGSREKDAHVDGASEKGVSFGERLRASKDDDEESEEKKLNFTEQETYTGEEDEETVYQVRGKLFALSAQNQWKERGTGQLRLNVRREDGTGARLLMRKEAVYTVLLNATLFKGMKCFIAQDPRYIRFSVFEDGATIHYNLRVSNAKIAAELLEEINSHIPS</sequence>
<dbReference type="Gene3D" id="2.30.29.30">
    <property type="entry name" value="Pleckstrin-homology domain (PH domain)/Phosphotyrosine-binding domain (PTB)"/>
    <property type="match status" value="1"/>
</dbReference>
<dbReference type="InterPro" id="IPR045255">
    <property type="entry name" value="RanBP1-like"/>
</dbReference>
<feature type="compositionally biased region" description="Low complexity" evidence="3">
    <location>
        <begin position="308"/>
        <end position="324"/>
    </location>
</feature>
<feature type="region of interest" description="Disordered" evidence="3">
    <location>
        <begin position="423"/>
        <end position="455"/>
    </location>
</feature>
<keyword evidence="2" id="KW-0539">Nucleus</keyword>
<dbReference type="InterPro" id="IPR011993">
    <property type="entry name" value="PH-like_dom_sf"/>
</dbReference>
<feature type="compositionally biased region" description="Basic and acidic residues" evidence="3">
    <location>
        <begin position="145"/>
        <end position="155"/>
    </location>
</feature>
<accession>A0A0C3NPQ7</accession>
<evidence type="ECO:0000256" key="2">
    <source>
        <dbReference type="ARBA" id="ARBA00023242"/>
    </source>
</evidence>
<dbReference type="SMART" id="SM00160">
    <property type="entry name" value="RanBD"/>
    <property type="match status" value="1"/>
</dbReference>
<evidence type="ECO:0000256" key="1">
    <source>
        <dbReference type="ARBA" id="ARBA00004123"/>
    </source>
</evidence>
<feature type="compositionally biased region" description="Basic and acidic residues" evidence="3">
    <location>
        <begin position="237"/>
        <end position="268"/>
    </location>
</feature>
<dbReference type="AlphaFoldDB" id="A0A0C3NPQ7"/>
<dbReference type="PANTHER" id="PTHR23138:SF142">
    <property type="entry name" value="RAN-BINDING PROTEIN 3B-RELATED"/>
    <property type="match status" value="1"/>
</dbReference>
<feature type="compositionally biased region" description="Low complexity" evidence="3">
    <location>
        <begin position="480"/>
        <end position="498"/>
    </location>
</feature>
<feature type="compositionally biased region" description="Basic and acidic residues" evidence="3">
    <location>
        <begin position="30"/>
        <end position="43"/>
    </location>
</feature>
<evidence type="ECO:0000313" key="6">
    <source>
        <dbReference type="Proteomes" id="UP000053257"/>
    </source>
</evidence>
<feature type="region of interest" description="Disordered" evidence="3">
    <location>
        <begin position="474"/>
        <end position="555"/>
    </location>
</feature>
<evidence type="ECO:0000313" key="5">
    <source>
        <dbReference type="EMBL" id="KIP07129.1"/>
    </source>
</evidence>
<evidence type="ECO:0000256" key="3">
    <source>
        <dbReference type="SAM" id="MobiDB-lite"/>
    </source>
</evidence>
<evidence type="ECO:0000259" key="4">
    <source>
        <dbReference type="PROSITE" id="PS50196"/>
    </source>
</evidence>
<reference evidence="5 6" key="1">
    <citation type="journal article" date="2014" name="PLoS Genet.">
        <title>Analysis of the Phlebiopsis gigantea genome, transcriptome and secretome provides insight into its pioneer colonization strategies of wood.</title>
        <authorList>
            <person name="Hori C."/>
            <person name="Ishida T."/>
            <person name="Igarashi K."/>
            <person name="Samejima M."/>
            <person name="Suzuki H."/>
            <person name="Master E."/>
            <person name="Ferreira P."/>
            <person name="Ruiz-Duenas F.J."/>
            <person name="Held B."/>
            <person name="Canessa P."/>
            <person name="Larrondo L.F."/>
            <person name="Schmoll M."/>
            <person name="Druzhinina I.S."/>
            <person name="Kubicek C.P."/>
            <person name="Gaskell J.A."/>
            <person name="Kersten P."/>
            <person name="St John F."/>
            <person name="Glasner J."/>
            <person name="Sabat G."/>
            <person name="Splinter BonDurant S."/>
            <person name="Syed K."/>
            <person name="Yadav J."/>
            <person name="Mgbeahuruike A.C."/>
            <person name="Kovalchuk A."/>
            <person name="Asiegbu F.O."/>
            <person name="Lackner G."/>
            <person name="Hoffmeister D."/>
            <person name="Rencoret J."/>
            <person name="Gutierrez A."/>
            <person name="Sun H."/>
            <person name="Lindquist E."/>
            <person name="Barry K."/>
            <person name="Riley R."/>
            <person name="Grigoriev I.V."/>
            <person name="Henrissat B."/>
            <person name="Kues U."/>
            <person name="Berka R.M."/>
            <person name="Martinez A.T."/>
            <person name="Covert S.F."/>
            <person name="Blanchette R.A."/>
            <person name="Cullen D."/>
        </authorList>
    </citation>
    <scope>NUCLEOTIDE SEQUENCE [LARGE SCALE GENOMIC DNA]</scope>
    <source>
        <strain evidence="5 6">11061_1 CR5-6</strain>
    </source>
</reference>
<feature type="compositionally biased region" description="Low complexity" evidence="3">
    <location>
        <begin position="214"/>
        <end position="235"/>
    </location>
</feature>
<comment type="subcellular location">
    <subcellularLocation>
        <location evidence="1">Nucleus</location>
    </subcellularLocation>
</comment>
<dbReference type="Proteomes" id="UP000053257">
    <property type="component" value="Unassembled WGS sequence"/>
</dbReference>
<feature type="compositionally biased region" description="Basic and acidic residues" evidence="3">
    <location>
        <begin position="57"/>
        <end position="68"/>
    </location>
</feature>
<dbReference type="OrthoDB" id="185618at2759"/>
<feature type="domain" description="RanBD1" evidence="4">
    <location>
        <begin position="536"/>
        <end position="617"/>
    </location>
</feature>
<feature type="compositionally biased region" description="Polar residues" evidence="3">
    <location>
        <begin position="1"/>
        <end position="23"/>
    </location>
</feature>
<dbReference type="SUPFAM" id="SSF50729">
    <property type="entry name" value="PH domain-like"/>
    <property type="match status" value="1"/>
</dbReference>
<feature type="compositionally biased region" description="Basic and acidic residues" evidence="3">
    <location>
        <begin position="275"/>
        <end position="291"/>
    </location>
</feature>
<dbReference type="Pfam" id="PF00638">
    <property type="entry name" value="Ran_BP1"/>
    <property type="match status" value="1"/>
</dbReference>
<dbReference type="PROSITE" id="PS50196">
    <property type="entry name" value="RANBD1"/>
    <property type="match status" value="1"/>
</dbReference>
<dbReference type="InterPro" id="IPR000156">
    <property type="entry name" value="Ran_bind_dom"/>
</dbReference>
<proteinExistence type="predicted"/>
<name>A0A0C3NPQ7_PHLG1</name>
<organism evidence="5 6">
    <name type="scientific">Phlebiopsis gigantea (strain 11061_1 CR5-6)</name>
    <name type="common">White-rot fungus</name>
    <name type="synonym">Peniophora gigantea</name>
    <dbReference type="NCBI Taxonomy" id="745531"/>
    <lineage>
        <taxon>Eukaryota</taxon>
        <taxon>Fungi</taxon>
        <taxon>Dikarya</taxon>
        <taxon>Basidiomycota</taxon>
        <taxon>Agaricomycotina</taxon>
        <taxon>Agaricomycetes</taxon>
        <taxon>Polyporales</taxon>
        <taxon>Phanerochaetaceae</taxon>
        <taxon>Phlebiopsis</taxon>
    </lineage>
</organism>
<feature type="compositionally biased region" description="Polar residues" evidence="3">
    <location>
        <begin position="438"/>
        <end position="447"/>
    </location>
</feature>
<feature type="region of interest" description="Disordered" evidence="3">
    <location>
        <begin position="1"/>
        <end position="354"/>
    </location>
</feature>
<dbReference type="HOGENOM" id="CLU_029557_0_0_1"/>
<dbReference type="GO" id="GO:0005634">
    <property type="term" value="C:nucleus"/>
    <property type="evidence" value="ECO:0007669"/>
    <property type="project" value="UniProtKB-SubCell"/>
</dbReference>
<feature type="compositionally biased region" description="Basic and acidic residues" evidence="3">
    <location>
        <begin position="505"/>
        <end position="516"/>
    </location>
</feature>
<protein>
    <recommendedName>
        <fullName evidence="4">RanBD1 domain-containing protein</fullName>
    </recommendedName>
</protein>